<accession>A0ABU1RQU3</accession>
<keyword evidence="4" id="KW-0238">DNA-binding</keyword>
<reference evidence="4 5" key="1">
    <citation type="submission" date="2023-07" db="EMBL/GenBank/DDBJ databases">
        <title>Sorghum-associated microbial communities from plants grown in Nebraska, USA.</title>
        <authorList>
            <person name="Schachtman D."/>
        </authorList>
    </citation>
    <scope>NUCLEOTIDE SEQUENCE [LARGE SCALE GENOMIC DNA]</scope>
    <source>
        <strain evidence="4 5">BE107</strain>
    </source>
</reference>
<protein>
    <submittedName>
        <fullName evidence="4">DNA-binding NtrC family response regulator</fullName>
    </submittedName>
</protein>
<feature type="modified residue" description="4-aspartylphosphate" evidence="2">
    <location>
        <position position="52"/>
    </location>
</feature>
<dbReference type="InterPro" id="IPR050595">
    <property type="entry name" value="Bact_response_regulator"/>
</dbReference>
<dbReference type="GO" id="GO:0003677">
    <property type="term" value="F:DNA binding"/>
    <property type="evidence" value="ECO:0007669"/>
    <property type="project" value="UniProtKB-KW"/>
</dbReference>
<dbReference type="Proteomes" id="UP001254759">
    <property type="component" value="Unassembled WGS sequence"/>
</dbReference>
<dbReference type="SMART" id="SM00448">
    <property type="entry name" value="REC"/>
    <property type="match status" value="1"/>
</dbReference>
<evidence type="ECO:0000313" key="5">
    <source>
        <dbReference type="Proteomes" id="UP001254759"/>
    </source>
</evidence>
<dbReference type="RefSeq" id="WP_310091640.1">
    <property type="nucleotide sequence ID" value="NZ_JAVDTT010000002.1"/>
</dbReference>
<dbReference type="PROSITE" id="PS50110">
    <property type="entry name" value="RESPONSE_REGULATORY"/>
    <property type="match status" value="1"/>
</dbReference>
<evidence type="ECO:0000259" key="3">
    <source>
        <dbReference type="PROSITE" id="PS50110"/>
    </source>
</evidence>
<keyword evidence="5" id="KW-1185">Reference proteome</keyword>
<dbReference type="Pfam" id="PF00072">
    <property type="entry name" value="Response_reg"/>
    <property type="match status" value="1"/>
</dbReference>
<dbReference type="InterPro" id="IPR001789">
    <property type="entry name" value="Sig_transdc_resp-reg_receiver"/>
</dbReference>
<sequence>MASILFIEDEEDLRGLIADSLSDEGHHVVVAAEGTEAIRLLASGSYDVVISDVSMPGEVSGLDLAELIEARYPQTRMVLVSGHARAQLPSIPAGIQFLPKPYRLSQLLALLPDPCKAG</sequence>
<evidence type="ECO:0000256" key="1">
    <source>
        <dbReference type="ARBA" id="ARBA00022553"/>
    </source>
</evidence>
<dbReference type="PANTHER" id="PTHR44591">
    <property type="entry name" value="STRESS RESPONSE REGULATOR PROTEIN 1"/>
    <property type="match status" value="1"/>
</dbReference>
<dbReference type="SUPFAM" id="SSF52172">
    <property type="entry name" value="CheY-like"/>
    <property type="match status" value="1"/>
</dbReference>
<evidence type="ECO:0000256" key="2">
    <source>
        <dbReference type="PROSITE-ProRule" id="PRU00169"/>
    </source>
</evidence>
<comment type="caution">
    <text evidence="4">The sequence shown here is derived from an EMBL/GenBank/DDBJ whole genome shotgun (WGS) entry which is preliminary data.</text>
</comment>
<organism evidence="4 5">
    <name type="scientific">Pseudoxanthomonas sacheonensis</name>
    <dbReference type="NCBI Taxonomy" id="443615"/>
    <lineage>
        <taxon>Bacteria</taxon>
        <taxon>Pseudomonadati</taxon>
        <taxon>Pseudomonadota</taxon>
        <taxon>Gammaproteobacteria</taxon>
        <taxon>Lysobacterales</taxon>
        <taxon>Lysobacteraceae</taxon>
        <taxon>Pseudoxanthomonas</taxon>
    </lineage>
</organism>
<keyword evidence="1 2" id="KW-0597">Phosphoprotein</keyword>
<dbReference type="InterPro" id="IPR011006">
    <property type="entry name" value="CheY-like_superfamily"/>
</dbReference>
<dbReference type="PANTHER" id="PTHR44591:SF21">
    <property type="entry name" value="TWO-COMPONENT RESPONSE REGULATOR"/>
    <property type="match status" value="1"/>
</dbReference>
<dbReference type="Gene3D" id="3.40.50.2300">
    <property type="match status" value="1"/>
</dbReference>
<evidence type="ECO:0000313" key="4">
    <source>
        <dbReference type="EMBL" id="MDR6841151.1"/>
    </source>
</evidence>
<feature type="domain" description="Response regulatory" evidence="3">
    <location>
        <begin position="3"/>
        <end position="115"/>
    </location>
</feature>
<name>A0ABU1RQU3_9GAMM</name>
<dbReference type="EMBL" id="JAVDTT010000002">
    <property type="protein sequence ID" value="MDR6841151.1"/>
    <property type="molecule type" value="Genomic_DNA"/>
</dbReference>
<proteinExistence type="predicted"/>
<gene>
    <name evidence="4" type="ORF">J2W94_001436</name>
</gene>